<dbReference type="InterPro" id="IPR021109">
    <property type="entry name" value="Peptidase_aspartic_dom_sf"/>
</dbReference>
<dbReference type="InterPro" id="IPR001995">
    <property type="entry name" value="Peptidase_A2_cat"/>
</dbReference>
<dbReference type="InterPro" id="IPR001461">
    <property type="entry name" value="Aspartic_peptidase_A1"/>
</dbReference>
<accession>A0ABS8G5W5</accession>
<dbReference type="RefSeq" id="WP_229158056.1">
    <property type="nucleotide sequence ID" value="NZ_JAJEWP010000001.1"/>
</dbReference>
<protein>
    <submittedName>
        <fullName evidence="5">A1 family peptidase</fullName>
    </submittedName>
</protein>
<evidence type="ECO:0000313" key="5">
    <source>
        <dbReference type="EMBL" id="MCC2615798.1"/>
    </source>
</evidence>
<proteinExistence type="inferred from homology"/>
<gene>
    <name evidence="5" type="ORF">LJ739_06065</name>
</gene>
<dbReference type="CDD" id="cd05471">
    <property type="entry name" value="pepsin_like"/>
    <property type="match status" value="1"/>
</dbReference>
<dbReference type="InterPro" id="IPR033121">
    <property type="entry name" value="PEPTIDASE_A1"/>
</dbReference>
<keyword evidence="2" id="KW-0378">Hydrolase</keyword>
<feature type="domain" description="Peptidase A1" evidence="4">
    <location>
        <begin position="23"/>
        <end position="413"/>
    </location>
</feature>
<dbReference type="Gene3D" id="2.40.70.10">
    <property type="entry name" value="Acid Proteases"/>
    <property type="match status" value="2"/>
</dbReference>
<comment type="caution">
    <text evidence="5">The sequence shown here is derived from an EMBL/GenBank/DDBJ whole genome shotgun (WGS) entry which is preliminary data.</text>
</comment>
<dbReference type="PROSITE" id="PS51767">
    <property type="entry name" value="PEPTIDASE_A1"/>
    <property type="match status" value="1"/>
</dbReference>
<dbReference type="Proteomes" id="UP001520878">
    <property type="component" value="Unassembled WGS sequence"/>
</dbReference>
<dbReference type="PANTHER" id="PTHR47966:SF51">
    <property type="entry name" value="BETA-SITE APP-CLEAVING ENZYME, ISOFORM A-RELATED"/>
    <property type="match status" value="1"/>
</dbReference>
<name>A0ABS8G5W5_9ALTE</name>
<keyword evidence="6" id="KW-1185">Reference proteome</keyword>
<dbReference type="EMBL" id="JAJEWP010000001">
    <property type="protein sequence ID" value="MCC2615798.1"/>
    <property type="molecule type" value="Genomic_DNA"/>
</dbReference>
<dbReference type="PRINTS" id="PR00792">
    <property type="entry name" value="PEPSIN"/>
</dbReference>
<evidence type="ECO:0000256" key="2">
    <source>
        <dbReference type="ARBA" id="ARBA00022801"/>
    </source>
</evidence>
<dbReference type="Pfam" id="PF00026">
    <property type="entry name" value="Asp"/>
    <property type="match status" value="2"/>
</dbReference>
<evidence type="ECO:0000313" key="6">
    <source>
        <dbReference type="Proteomes" id="UP001520878"/>
    </source>
</evidence>
<dbReference type="InterPro" id="IPR001969">
    <property type="entry name" value="Aspartic_peptidase_AS"/>
</dbReference>
<dbReference type="PROSITE" id="PS50175">
    <property type="entry name" value="ASP_PROT_RETROV"/>
    <property type="match status" value="1"/>
</dbReference>
<sequence>MSVKQNTTRRVFPITNVYAKGGYTLEVKLGSNQQPANLILDTGSSTLVVQREDYDPFTDQALSPTSLAQNVVYGMGGWYGPVITTDVSLGDGQHHIRLQEVHLAFTKKESETSFAQADGMLGLGFMELNIAHDLHDYLASNQVDPRVTFPWFVTDQQKDDDVQQFRTFLHEYPKQPLTPYFTQLTASGMVANQFGFYIHRASIYHTHDNANATELAEHPLNQGLFVMGDAVNHAHVFTGQPRALKVVDDKYYNVQLKSMQVGECPAVEAPELGTHFDHYGSNAIIDSGASMVVLPDTLFETLIDDLAKHHPDFAQLLAPFAQFTGQEKGIPIDLVDVELWPDIHFVFDDIDGQPITLTMSPTSFWQAHAPARDQIAFQFIKLAHWPNQAIFGLPFMCNYFTIFDRDQGKHGAVLLADKVCAVHAVPRAHQEDVALLCQLLHKHGLAAS</sequence>
<dbReference type="SUPFAM" id="SSF50630">
    <property type="entry name" value="Acid proteases"/>
    <property type="match status" value="1"/>
</dbReference>
<evidence type="ECO:0000256" key="1">
    <source>
        <dbReference type="ARBA" id="ARBA00007447"/>
    </source>
</evidence>
<comment type="similarity">
    <text evidence="1">Belongs to the peptidase A1 family.</text>
</comment>
<reference evidence="5 6" key="1">
    <citation type="submission" date="2021-10" db="EMBL/GenBank/DDBJ databases">
        <title>Draft genome of Aestuariibacter halophilus JC2043.</title>
        <authorList>
            <person name="Emsley S.A."/>
            <person name="Pfannmuller K.M."/>
            <person name="Ushijima B."/>
            <person name="Saw J.H."/>
            <person name="Videau P."/>
        </authorList>
    </citation>
    <scope>NUCLEOTIDE SEQUENCE [LARGE SCALE GENOMIC DNA]</scope>
    <source>
        <strain evidence="5 6">JC2043</strain>
    </source>
</reference>
<dbReference type="PROSITE" id="PS00141">
    <property type="entry name" value="ASP_PROTEASE"/>
    <property type="match status" value="1"/>
</dbReference>
<dbReference type="PANTHER" id="PTHR47966">
    <property type="entry name" value="BETA-SITE APP-CLEAVING ENZYME, ISOFORM A-RELATED"/>
    <property type="match status" value="1"/>
</dbReference>
<organism evidence="5 6">
    <name type="scientific">Fluctibacter halophilus</name>
    <dbReference type="NCBI Taxonomy" id="226011"/>
    <lineage>
        <taxon>Bacteria</taxon>
        <taxon>Pseudomonadati</taxon>
        <taxon>Pseudomonadota</taxon>
        <taxon>Gammaproteobacteria</taxon>
        <taxon>Alteromonadales</taxon>
        <taxon>Alteromonadaceae</taxon>
        <taxon>Fluctibacter</taxon>
    </lineage>
</organism>
<evidence type="ECO:0000259" key="4">
    <source>
        <dbReference type="PROSITE" id="PS51767"/>
    </source>
</evidence>
<dbReference type="InterPro" id="IPR034164">
    <property type="entry name" value="Pepsin-like_dom"/>
</dbReference>
<feature type="domain" description="Peptidase A2" evidence="3">
    <location>
        <begin position="36"/>
        <end position="77"/>
    </location>
</feature>
<evidence type="ECO:0000259" key="3">
    <source>
        <dbReference type="PROSITE" id="PS50175"/>
    </source>
</evidence>